<dbReference type="Gene3D" id="3.80.10.10">
    <property type="entry name" value="Ribonuclease Inhibitor"/>
    <property type="match status" value="1"/>
</dbReference>
<dbReference type="InterPro" id="IPR032675">
    <property type="entry name" value="LRR_dom_sf"/>
</dbReference>
<dbReference type="PANTHER" id="PTHR48009:SF4">
    <property type="entry name" value="LEUCINE-RICH REPEAT (LRR) FAMILY PROTEIN"/>
    <property type="match status" value="1"/>
</dbReference>
<dbReference type="SUPFAM" id="SSF52058">
    <property type="entry name" value="L domain-like"/>
    <property type="match status" value="1"/>
</dbReference>
<organism evidence="1 2">
    <name type="scientific">Flavobacterium myungsuense</name>
    <dbReference type="NCBI Taxonomy" id="651823"/>
    <lineage>
        <taxon>Bacteria</taxon>
        <taxon>Pseudomonadati</taxon>
        <taxon>Bacteroidota</taxon>
        <taxon>Flavobacteriia</taxon>
        <taxon>Flavobacteriales</taxon>
        <taxon>Flavobacteriaceae</taxon>
        <taxon>Flavobacterium</taxon>
    </lineage>
</organism>
<sequence length="100" mass="11214">MKTLLLNSNKFIGKLGDEIANLTQLETLSLFDNKMEGQVPFDIEKLNNLKEMNISYNMFSGFVSKNLAQLDTLNMTMINNEGLAVVLKVKDKNSALANEE</sequence>
<comment type="caution">
    <text evidence="1">The sequence shown here is derived from an EMBL/GenBank/DDBJ whole genome shotgun (WGS) entry which is preliminary data.</text>
</comment>
<evidence type="ECO:0000313" key="1">
    <source>
        <dbReference type="EMBL" id="MFD0983735.1"/>
    </source>
</evidence>
<dbReference type="Pfam" id="PF00560">
    <property type="entry name" value="LRR_1"/>
    <property type="match status" value="2"/>
</dbReference>
<accession>A0ABW3J1E7</accession>
<proteinExistence type="predicted"/>
<evidence type="ECO:0000313" key="2">
    <source>
        <dbReference type="Proteomes" id="UP001597051"/>
    </source>
</evidence>
<dbReference type="InterPro" id="IPR053213">
    <property type="entry name" value="RLP29"/>
</dbReference>
<dbReference type="PANTHER" id="PTHR48009">
    <property type="entry name" value="LEUCINE-RICH REPEAT (LRR) FAMILY PROTEIN"/>
    <property type="match status" value="1"/>
</dbReference>
<name>A0ABW3J1E7_9FLAO</name>
<dbReference type="Proteomes" id="UP001597051">
    <property type="component" value="Unassembled WGS sequence"/>
</dbReference>
<keyword evidence="2" id="KW-1185">Reference proteome</keyword>
<dbReference type="InterPro" id="IPR001611">
    <property type="entry name" value="Leu-rich_rpt"/>
</dbReference>
<gene>
    <name evidence="1" type="ORF">ACFQ0S_04505</name>
</gene>
<dbReference type="RefSeq" id="WP_379754459.1">
    <property type="nucleotide sequence ID" value="NZ_JBHSYB010000012.1"/>
</dbReference>
<reference evidence="2" key="1">
    <citation type="journal article" date="2019" name="Int. J. Syst. Evol. Microbiol.">
        <title>The Global Catalogue of Microorganisms (GCM) 10K type strain sequencing project: providing services to taxonomists for standard genome sequencing and annotation.</title>
        <authorList>
            <consortium name="The Broad Institute Genomics Platform"/>
            <consortium name="The Broad Institute Genome Sequencing Center for Infectious Disease"/>
            <person name="Wu L."/>
            <person name="Ma J."/>
        </authorList>
    </citation>
    <scope>NUCLEOTIDE SEQUENCE [LARGE SCALE GENOMIC DNA]</scope>
    <source>
        <strain evidence="2">CECT 7649</strain>
    </source>
</reference>
<protein>
    <submittedName>
        <fullName evidence="1">Uncharacterized protein</fullName>
    </submittedName>
</protein>
<dbReference type="EMBL" id="JBHTIZ010000011">
    <property type="protein sequence ID" value="MFD0983735.1"/>
    <property type="molecule type" value="Genomic_DNA"/>
</dbReference>